<dbReference type="OrthoDB" id="5477554at2"/>
<keyword evidence="2" id="KW-1185">Reference proteome</keyword>
<comment type="caution">
    <text evidence="1">The sequence shown here is derived from an EMBL/GenBank/DDBJ whole genome shotgun (WGS) entry which is preliminary data.</text>
</comment>
<sequence>MKKNKDFDCVEMKRSGAEKVYEHTRNMTLLEELSYWQQQTEKLRQRQAIATYNQARNYGLQRQVELAIATLKQAIDLYPECREMAKTDADFDRVRSDDRFQALLKG</sequence>
<evidence type="ECO:0000313" key="2">
    <source>
        <dbReference type="Proteomes" id="UP000238634"/>
    </source>
</evidence>
<dbReference type="EMBL" id="PVWG01000001">
    <property type="protein sequence ID" value="PSB21904.1"/>
    <property type="molecule type" value="Genomic_DNA"/>
</dbReference>
<dbReference type="InterPro" id="IPR011990">
    <property type="entry name" value="TPR-like_helical_dom_sf"/>
</dbReference>
<dbReference type="Proteomes" id="UP000238634">
    <property type="component" value="Unassembled WGS sequence"/>
</dbReference>
<reference evidence="1 2" key="1">
    <citation type="submission" date="2018-02" db="EMBL/GenBank/DDBJ databases">
        <authorList>
            <person name="Cohen D.B."/>
            <person name="Kent A.D."/>
        </authorList>
    </citation>
    <scope>NUCLEOTIDE SEQUENCE [LARGE SCALE GENOMIC DNA]</scope>
    <source>
        <strain evidence="1 2">ULC007</strain>
    </source>
</reference>
<evidence type="ECO:0000313" key="1">
    <source>
        <dbReference type="EMBL" id="PSB21904.1"/>
    </source>
</evidence>
<dbReference type="STRING" id="1920490.GCA_001895925_00607"/>
<evidence type="ECO:0008006" key="3">
    <source>
        <dbReference type="Google" id="ProtNLM"/>
    </source>
</evidence>
<dbReference type="AlphaFoldDB" id="A0A2T1DNB0"/>
<gene>
    <name evidence="1" type="ORF">C7B65_00305</name>
</gene>
<dbReference type="NCBIfam" id="NF047558">
    <property type="entry name" value="TPR_END_plus"/>
    <property type="match status" value="1"/>
</dbReference>
<organism evidence="1 2">
    <name type="scientific">Phormidesmis priestleyi ULC007</name>
    <dbReference type="NCBI Taxonomy" id="1920490"/>
    <lineage>
        <taxon>Bacteria</taxon>
        <taxon>Bacillati</taxon>
        <taxon>Cyanobacteriota</taxon>
        <taxon>Cyanophyceae</taxon>
        <taxon>Leptolyngbyales</taxon>
        <taxon>Leptolyngbyaceae</taxon>
        <taxon>Phormidesmis</taxon>
    </lineage>
</organism>
<dbReference type="RefSeq" id="WP_073068930.1">
    <property type="nucleotide sequence ID" value="NZ_MPPI01000001.1"/>
</dbReference>
<dbReference type="Gene3D" id="1.25.40.10">
    <property type="entry name" value="Tetratricopeptide repeat domain"/>
    <property type="match status" value="1"/>
</dbReference>
<reference evidence="1 2" key="2">
    <citation type="submission" date="2018-03" db="EMBL/GenBank/DDBJ databases">
        <title>The ancient ancestry and fast evolution of plastids.</title>
        <authorList>
            <person name="Moore K.R."/>
            <person name="Magnabosco C."/>
            <person name="Momper L."/>
            <person name="Gold D.A."/>
            <person name="Bosak T."/>
            <person name="Fournier G.P."/>
        </authorList>
    </citation>
    <scope>NUCLEOTIDE SEQUENCE [LARGE SCALE GENOMIC DNA]</scope>
    <source>
        <strain evidence="1 2">ULC007</strain>
    </source>
</reference>
<proteinExistence type="predicted"/>
<name>A0A2T1DNB0_9CYAN</name>
<accession>A0A2T1DNB0</accession>
<protein>
    <recommendedName>
        <fullName evidence="3">Tetratricopeptide repeat protein</fullName>
    </recommendedName>
</protein>